<evidence type="ECO:0000313" key="1">
    <source>
        <dbReference type="EMBL" id="KUM50592.1"/>
    </source>
</evidence>
<sequence length="54" mass="6084">MIHVMRPNLSLPVGGRDHQLVRGKQSRATTFTIKLLMNHRTFPKLAASIKFPDG</sequence>
<proteinExistence type="predicted"/>
<organism evidence="1">
    <name type="scientific">Picea glauca</name>
    <name type="common">White spruce</name>
    <name type="synonym">Pinus glauca</name>
    <dbReference type="NCBI Taxonomy" id="3330"/>
    <lineage>
        <taxon>Eukaryota</taxon>
        <taxon>Viridiplantae</taxon>
        <taxon>Streptophyta</taxon>
        <taxon>Embryophyta</taxon>
        <taxon>Tracheophyta</taxon>
        <taxon>Spermatophyta</taxon>
        <taxon>Pinopsida</taxon>
        <taxon>Pinidae</taxon>
        <taxon>Conifers I</taxon>
        <taxon>Pinales</taxon>
        <taxon>Pinaceae</taxon>
        <taxon>Picea</taxon>
    </lineage>
</organism>
<accession>A0A101M494</accession>
<name>A0A101M494_PICGL</name>
<dbReference type="AlphaFoldDB" id="A0A101M494"/>
<dbReference type="EMBL" id="LKAM01000001">
    <property type="protein sequence ID" value="KUM50592.1"/>
    <property type="molecule type" value="Genomic_DNA"/>
</dbReference>
<reference evidence="1" key="1">
    <citation type="journal article" date="2015" name="Genome Biol. Evol.">
        <title>Organellar Genomes of White Spruce (Picea glauca): Assembly and Annotation.</title>
        <authorList>
            <person name="Jackman S.D."/>
            <person name="Warren R.L."/>
            <person name="Gibb E.A."/>
            <person name="Vandervalk B.P."/>
            <person name="Mohamadi H."/>
            <person name="Chu J."/>
            <person name="Raymond A."/>
            <person name="Pleasance S."/>
            <person name="Coope R."/>
            <person name="Wildung M.R."/>
            <person name="Ritland C.E."/>
            <person name="Bousquet J."/>
            <person name="Jones S.J."/>
            <person name="Bohlmann J."/>
            <person name="Birol I."/>
        </authorList>
    </citation>
    <scope>NUCLEOTIDE SEQUENCE [LARGE SCALE GENOMIC DNA]</scope>
    <source>
        <tissue evidence="1">Flushing bud</tissue>
    </source>
</reference>
<keyword evidence="1" id="KW-0496">Mitochondrion</keyword>
<comment type="caution">
    <text evidence="1">The sequence shown here is derived from an EMBL/GenBank/DDBJ whole genome shotgun (WGS) entry which is preliminary data.</text>
</comment>
<gene>
    <name evidence="1" type="ORF">ABT39_MTgene436</name>
</gene>
<protein>
    <submittedName>
        <fullName evidence="1">Uncharacterized protein</fullName>
    </submittedName>
</protein>
<geneLocation type="mitochondrion" evidence="1"/>